<keyword evidence="1" id="KW-0175">Coiled coil</keyword>
<dbReference type="EMBL" id="LN852973">
    <property type="protein sequence ID" value="CRY94627.1"/>
    <property type="molecule type" value="Genomic_DNA"/>
</dbReference>
<proteinExistence type="predicted"/>
<reference evidence="2" key="2">
    <citation type="submission" date="2015-07" db="EMBL/GenBank/DDBJ databases">
        <title>Plasmids, circular viruses and viroids from rat gut.</title>
        <authorList>
            <person name="Jorgensen T.J."/>
            <person name="Hansen M.A."/>
            <person name="Xu Z."/>
            <person name="Tabak M.A."/>
            <person name="Sorensen S.J."/>
            <person name="Hansen L.H."/>
        </authorList>
    </citation>
    <scope>NUCLEOTIDE SEQUENCE</scope>
    <source>
        <strain evidence="2">RGRH0301</strain>
    </source>
</reference>
<sequence>MAFWSKKDSDDEIRISKEEYEDLKKVEDKWLKLQAAIVTDERLIVLRSEYDQLKKDSTEFSTMQERLTKALEQCQYWERQAKLAKSSADDAQAKAVALEKKYNELYLNIDKHFADREKKLENDRLEAAKQDAADLKELQKRLQKEADDKVKAAQVSAQRTLVSAQKKLEAAEQSRKIAAEQLDKVKQLEISHEALESAYAAREEAVTRREKAVSGQVASAQNVYRIMRERANAARGIVPKKQHDGYLVLSSRQWKERYSAIISGKKTQCSASIWKSMLETPYDVALEADQIRKQIENDLKLIINDIGCHCMVPEVDNGKYKTSMEKIENSREKNVLYKWDLVANFKSSLWLLEIYTTKGLTVPESRRPVQKPRKK</sequence>
<protein>
    <submittedName>
        <fullName evidence="2">Uncharacterized protein</fullName>
    </submittedName>
</protein>
<evidence type="ECO:0000256" key="1">
    <source>
        <dbReference type="SAM" id="Coils"/>
    </source>
</evidence>
<reference evidence="2" key="1">
    <citation type="submission" date="2015-06" db="EMBL/GenBank/DDBJ databases">
        <authorList>
            <person name="Joergensen T."/>
        </authorList>
    </citation>
    <scope>NUCLEOTIDE SEQUENCE</scope>
    <source>
        <strain evidence="2">RGRH0301</strain>
    </source>
</reference>
<name>A0A0H5QEX3_9ZZZZ</name>
<feature type="coiled-coil region" evidence="1">
    <location>
        <begin position="81"/>
        <end position="198"/>
    </location>
</feature>
<accession>A0A0H5QEX3</accession>
<organism evidence="2">
    <name type="scientific">uncultured prokaryote</name>
    <dbReference type="NCBI Taxonomy" id="198431"/>
    <lineage>
        <taxon>unclassified sequences</taxon>
        <taxon>environmental samples</taxon>
    </lineage>
</organism>
<dbReference type="AlphaFoldDB" id="A0A0H5QEX3"/>
<evidence type="ECO:0000313" key="2">
    <source>
        <dbReference type="EMBL" id="CRY94627.1"/>
    </source>
</evidence>